<proteinExistence type="predicted"/>
<accession>A0ACB6R9H6</accession>
<sequence>MLHKVQHQLIWALAFTMLLTPTSSLIRSGNAGWTSTVAPNLDLLSDLSRHLNMQLMKLGKVELAHATINPLEPIGSFAVCVIRGNFNGAVSSNITRREVLSVVSFTFEAEKRGSILFRFLLIKSLFGAEECSYFSIHLANIAVFKYGTISSGKGGRRTGSEPVSKPSNYYGKQGKDITKSIECVPIVLGSAFWIVIHVSDVLGMKFLSRLQALELECSRTNVFYPQVYEKRTSQATGVIPLA</sequence>
<evidence type="ECO:0000313" key="1">
    <source>
        <dbReference type="EMBL" id="KAF2475390.1"/>
    </source>
</evidence>
<gene>
    <name evidence="1" type="ORF">BDR25DRAFT_350766</name>
</gene>
<keyword evidence="2" id="KW-1185">Reference proteome</keyword>
<reference evidence="1" key="1">
    <citation type="journal article" date="2020" name="Stud. Mycol.">
        <title>101 Dothideomycetes genomes: a test case for predicting lifestyles and emergence of pathogens.</title>
        <authorList>
            <person name="Haridas S."/>
            <person name="Albert R."/>
            <person name="Binder M."/>
            <person name="Bloem J."/>
            <person name="Labutti K."/>
            <person name="Salamov A."/>
            <person name="Andreopoulos B."/>
            <person name="Baker S."/>
            <person name="Barry K."/>
            <person name="Bills G."/>
            <person name="Bluhm B."/>
            <person name="Cannon C."/>
            <person name="Castanera R."/>
            <person name="Culley D."/>
            <person name="Daum C."/>
            <person name="Ezra D."/>
            <person name="Gonzalez J."/>
            <person name="Henrissat B."/>
            <person name="Kuo A."/>
            <person name="Liang C."/>
            <person name="Lipzen A."/>
            <person name="Lutzoni F."/>
            <person name="Magnuson J."/>
            <person name="Mondo S."/>
            <person name="Nolan M."/>
            <person name="Ohm R."/>
            <person name="Pangilinan J."/>
            <person name="Park H.-J."/>
            <person name="Ramirez L."/>
            <person name="Alfaro M."/>
            <person name="Sun H."/>
            <person name="Tritt A."/>
            <person name="Yoshinaga Y."/>
            <person name="Zwiers L.-H."/>
            <person name="Turgeon B."/>
            <person name="Goodwin S."/>
            <person name="Spatafora J."/>
            <person name="Crous P."/>
            <person name="Grigoriev I."/>
        </authorList>
    </citation>
    <scope>NUCLEOTIDE SEQUENCE</scope>
    <source>
        <strain evidence="1">ATCC 200398</strain>
    </source>
</reference>
<evidence type="ECO:0000313" key="2">
    <source>
        <dbReference type="Proteomes" id="UP000799755"/>
    </source>
</evidence>
<dbReference type="Proteomes" id="UP000799755">
    <property type="component" value="Unassembled WGS sequence"/>
</dbReference>
<organism evidence="1 2">
    <name type="scientific">Lindgomyces ingoldianus</name>
    <dbReference type="NCBI Taxonomy" id="673940"/>
    <lineage>
        <taxon>Eukaryota</taxon>
        <taxon>Fungi</taxon>
        <taxon>Dikarya</taxon>
        <taxon>Ascomycota</taxon>
        <taxon>Pezizomycotina</taxon>
        <taxon>Dothideomycetes</taxon>
        <taxon>Pleosporomycetidae</taxon>
        <taxon>Pleosporales</taxon>
        <taxon>Lindgomycetaceae</taxon>
        <taxon>Lindgomyces</taxon>
    </lineage>
</organism>
<dbReference type="EMBL" id="MU003496">
    <property type="protein sequence ID" value="KAF2475390.1"/>
    <property type="molecule type" value="Genomic_DNA"/>
</dbReference>
<name>A0ACB6R9H6_9PLEO</name>
<protein>
    <submittedName>
        <fullName evidence="1">Uncharacterized protein</fullName>
    </submittedName>
</protein>
<comment type="caution">
    <text evidence="1">The sequence shown here is derived from an EMBL/GenBank/DDBJ whole genome shotgun (WGS) entry which is preliminary data.</text>
</comment>